<evidence type="ECO:0000256" key="1">
    <source>
        <dbReference type="ARBA" id="ARBA00003800"/>
    </source>
</evidence>
<dbReference type="Gene3D" id="3.30.1330.90">
    <property type="entry name" value="D-3-phosphoglycerate dehydrogenase, domain 3"/>
    <property type="match status" value="1"/>
</dbReference>
<dbReference type="InterPro" id="IPR045865">
    <property type="entry name" value="ACT-like_dom_sf"/>
</dbReference>
<dbReference type="SUPFAM" id="SSF51735">
    <property type="entry name" value="NAD(P)-binding Rossmann-fold domains"/>
    <property type="match status" value="1"/>
</dbReference>
<dbReference type="FunFam" id="3.40.50.720:FF:000021">
    <property type="entry name" value="D-3-phosphoglycerate dehydrogenase"/>
    <property type="match status" value="1"/>
</dbReference>
<dbReference type="InterPro" id="IPR029009">
    <property type="entry name" value="ASB_dom_sf"/>
</dbReference>
<evidence type="ECO:0000313" key="11">
    <source>
        <dbReference type="EMBL" id="MBK1791420.1"/>
    </source>
</evidence>
<sequence length="532" mass="56272">MATKRILVSDPISEKGVALLADHPELEVDVNTGLAPEELLKIIPQYDGLIVRSQTTATAEVIEAATKLKAIGRAGVGVDNIDRDAATNNGVVVMNTPTGNTISTAEHAFSLLLSLARHIPQAHGSILAGRWDRKKYQGTEVNGKRLAVIGMGRIGAEFAKRAQAFGMTVVAYDPFLSAARAEALKVELAETVDQALTGADCVTLHVPMTPDTKHIINADRIELLNKGALIVNCARGGLIDEVALAAAVKSGRIGGAALDVFENEPPTLDQAVFDSDERIIFTPHLGASTNEAQENVGIQVAEQLRDFFTQGAITNAVNMPSLDAKTAEEIGDYLELATSLGKLLSKLAPHQPDSLRVTYYGAVSELETSAITRTALTGYLTASRQEGQVNLVNCAAIAKSMGLQITESTSAEEADFTELIKAEIVKGDEVYTVAGTFVGSAPRIVNIEGQAVETAIKGNFIIVKNDDRPGIVGTVGTVLADKEINISNMSLSRNKDLGYAVNVIQLDSAADESVINLLTEAPGILAVTAVEL</sequence>
<dbReference type="Pfam" id="PF19304">
    <property type="entry name" value="PGDH_inter"/>
    <property type="match status" value="1"/>
</dbReference>
<dbReference type="Pfam" id="PF02826">
    <property type="entry name" value="2-Hacid_dh_C"/>
    <property type="match status" value="1"/>
</dbReference>
<comment type="catalytic activity">
    <reaction evidence="7">
        <text>(R)-2-hydroxyglutarate + NAD(+) = 2-oxoglutarate + NADH + H(+)</text>
        <dbReference type="Rhea" id="RHEA:49612"/>
        <dbReference type="ChEBI" id="CHEBI:15378"/>
        <dbReference type="ChEBI" id="CHEBI:15801"/>
        <dbReference type="ChEBI" id="CHEBI:16810"/>
        <dbReference type="ChEBI" id="CHEBI:57540"/>
        <dbReference type="ChEBI" id="CHEBI:57945"/>
        <dbReference type="EC" id="1.1.1.399"/>
    </reaction>
</comment>
<dbReference type="Gene3D" id="3.40.50.720">
    <property type="entry name" value="NAD(P)-binding Rossmann-like Domain"/>
    <property type="match status" value="2"/>
</dbReference>
<protein>
    <recommendedName>
        <fullName evidence="4 9">D-3-phosphoglycerate dehydrogenase</fullName>
        <ecNumber evidence="9">1.1.1.95</ecNumber>
    </recommendedName>
</protein>
<dbReference type="SUPFAM" id="SSF143548">
    <property type="entry name" value="Serine metabolism enzymes domain"/>
    <property type="match status" value="1"/>
</dbReference>
<evidence type="ECO:0000313" key="12">
    <source>
        <dbReference type="Proteomes" id="UP000624703"/>
    </source>
</evidence>
<dbReference type="Pfam" id="PF00389">
    <property type="entry name" value="2-Hacid_dh"/>
    <property type="match status" value="1"/>
</dbReference>
<proteinExistence type="inferred from homology"/>
<dbReference type="NCBIfam" id="TIGR01327">
    <property type="entry name" value="PGDH"/>
    <property type="match status" value="1"/>
</dbReference>
<keyword evidence="9" id="KW-0028">Amino-acid biosynthesis</keyword>
<dbReference type="InterPro" id="IPR006140">
    <property type="entry name" value="D-isomer_DH_NAD-bd"/>
</dbReference>
<evidence type="ECO:0000256" key="8">
    <source>
        <dbReference type="ARBA" id="ARBA00048731"/>
    </source>
</evidence>
<dbReference type="CDD" id="cd12173">
    <property type="entry name" value="PGDH_4"/>
    <property type="match status" value="1"/>
</dbReference>
<dbReference type="PROSITE" id="PS00671">
    <property type="entry name" value="D_2_HYDROXYACID_DH_3"/>
    <property type="match status" value="1"/>
</dbReference>
<gene>
    <name evidence="11" type="ORF">JIN82_09680</name>
</gene>
<dbReference type="InterPro" id="IPR006139">
    <property type="entry name" value="D-isomer_2_OHA_DH_cat_dom"/>
</dbReference>
<dbReference type="GO" id="GO:0004617">
    <property type="term" value="F:phosphoglycerate dehydrogenase activity"/>
    <property type="evidence" value="ECO:0007669"/>
    <property type="project" value="UniProtKB-UniRule"/>
</dbReference>
<dbReference type="CDD" id="cd04902">
    <property type="entry name" value="ACT_3PGDH-xct"/>
    <property type="match status" value="1"/>
</dbReference>
<dbReference type="InterPro" id="IPR002912">
    <property type="entry name" value="ACT_dom"/>
</dbReference>
<dbReference type="UniPathway" id="UPA00135">
    <property type="reaction ID" value="UER00196"/>
</dbReference>
<dbReference type="SUPFAM" id="SSF55021">
    <property type="entry name" value="ACT-like"/>
    <property type="match status" value="1"/>
</dbReference>
<dbReference type="Proteomes" id="UP000624703">
    <property type="component" value="Unassembled WGS sequence"/>
</dbReference>
<evidence type="ECO:0000256" key="6">
    <source>
        <dbReference type="ARBA" id="ARBA00023027"/>
    </source>
</evidence>
<dbReference type="GO" id="GO:0006564">
    <property type="term" value="P:L-serine biosynthetic process"/>
    <property type="evidence" value="ECO:0007669"/>
    <property type="project" value="UniProtKB-UniRule"/>
</dbReference>
<keyword evidence="9" id="KW-0718">Serine biosynthesis</keyword>
<evidence type="ECO:0000256" key="5">
    <source>
        <dbReference type="ARBA" id="ARBA00023002"/>
    </source>
</evidence>
<comment type="function">
    <text evidence="1">Catalyzes the reversible oxidation of 3-phospho-D-glycerate to 3-phosphonooxypyruvate, the first step of the phosphorylated L-serine biosynthesis pathway. Also catalyzes the reversible oxidation of 2-hydroxyglutarate to 2-oxoglutarate.</text>
</comment>
<dbReference type="Gene3D" id="3.30.70.260">
    <property type="match status" value="1"/>
</dbReference>
<evidence type="ECO:0000256" key="3">
    <source>
        <dbReference type="ARBA" id="ARBA00005854"/>
    </source>
</evidence>
<dbReference type="AlphaFoldDB" id="A0A8J7MEW5"/>
<comment type="similarity">
    <text evidence="3 9">Belongs to the D-isomer specific 2-hydroxyacid dehydrogenase family.</text>
</comment>
<dbReference type="SUPFAM" id="SSF52283">
    <property type="entry name" value="Formate/glycerate dehydrogenase catalytic domain-like"/>
    <property type="match status" value="1"/>
</dbReference>
<dbReference type="PANTHER" id="PTHR42938:SF47">
    <property type="entry name" value="HYDROXYPYRUVATE REDUCTASE"/>
    <property type="match status" value="1"/>
</dbReference>
<feature type="domain" description="ACT" evidence="10">
    <location>
        <begin position="460"/>
        <end position="532"/>
    </location>
</feature>
<keyword evidence="6 9" id="KW-0520">NAD</keyword>
<dbReference type="GO" id="GO:0051287">
    <property type="term" value="F:NAD binding"/>
    <property type="evidence" value="ECO:0007669"/>
    <property type="project" value="UniProtKB-UniRule"/>
</dbReference>
<evidence type="ECO:0000256" key="9">
    <source>
        <dbReference type="RuleBase" id="RU363003"/>
    </source>
</evidence>
<reference evidence="11" key="1">
    <citation type="submission" date="2021-01" db="EMBL/GenBank/DDBJ databases">
        <title>Modified the classification status of verrucomicrobia.</title>
        <authorList>
            <person name="Feng X."/>
        </authorList>
    </citation>
    <scope>NUCLEOTIDE SEQUENCE</scope>
    <source>
        <strain evidence="11">_KCTC 22039</strain>
    </source>
</reference>
<evidence type="ECO:0000259" key="10">
    <source>
        <dbReference type="PROSITE" id="PS51671"/>
    </source>
</evidence>
<comment type="pathway">
    <text evidence="2 9">Amino-acid biosynthesis; L-serine biosynthesis; L-serine from 3-phospho-D-glycerate: step 1/3.</text>
</comment>
<dbReference type="InterPro" id="IPR029752">
    <property type="entry name" value="D-isomer_DH_CS1"/>
</dbReference>
<dbReference type="Pfam" id="PF01842">
    <property type="entry name" value="ACT"/>
    <property type="match status" value="1"/>
</dbReference>
<keyword evidence="12" id="KW-1185">Reference proteome</keyword>
<dbReference type="InterPro" id="IPR045626">
    <property type="entry name" value="PGDH_ASB_dom"/>
</dbReference>
<dbReference type="EMBL" id="JAENIM010000039">
    <property type="protein sequence ID" value="MBK1791420.1"/>
    <property type="molecule type" value="Genomic_DNA"/>
</dbReference>
<keyword evidence="5 9" id="KW-0560">Oxidoreductase</keyword>
<dbReference type="PANTHER" id="PTHR42938">
    <property type="entry name" value="FORMATE DEHYDROGENASE 1"/>
    <property type="match status" value="1"/>
</dbReference>
<dbReference type="EC" id="1.1.1.95" evidence="9"/>
<organism evidence="11 12">
    <name type="scientific">Persicirhabdus sediminis</name>
    <dbReference type="NCBI Taxonomy" id="454144"/>
    <lineage>
        <taxon>Bacteria</taxon>
        <taxon>Pseudomonadati</taxon>
        <taxon>Verrucomicrobiota</taxon>
        <taxon>Verrucomicrobiia</taxon>
        <taxon>Verrucomicrobiales</taxon>
        <taxon>Verrucomicrobiaceae</taxon>
        <taxon>Persicirhabdus</taxon>
    </lineage>
</organism>
<name>A0A8J7MEW5_9BACT</name>
<dbReference type="InterPro" id="IPR029753">
    <property type="entry name" value="D-isomer_DH_CS"/>
</dbReference>
<comment type="catalytic activity">
    <reaction evidence="8 9">
        <text>(2R)-3-phosphoglycerate + NAD(+) = 3-phosphooxypyruvate + NADH + H(+)</text>
        <dbReference type="Rhea" id="RHEA:12641"/>
        <dbReference type="ChEBI" id="CHEBI:15378"/>
        <dbReference type="ChEBI" id="CHEBI:18110"/>
        <dbReference type="ChEBI" id="CHEBI:57540"/>
        <dbReference type="ChEBI" id="CHEBI:57945"/>
        <dbReference type="ChEBI" id="CHEBI:58272"/>
        <dbReference type="EC" id="1.1.1.95"/>
    </reaction>
</comment>
<dbReference type="PROSITE" id="PS51671">
    <property type="entry name" value="ACT"/>
    <property type="match status" value="1"/>
</dbReference>
<dbReference type="PROSITE" id="PS00065">
    <property type="entry name" value="D_2_HYDROXYACID_DH_1"/>
    <property type="match status" value="1"/>
</dbReference>
<evidence type="ECO:0000256" key="2">
    <source>
        <dbReference type="ARBA" id="ARBA00005216"/>
    </source>
</evidence>
<evidence type="ECO:0000256" key="4">
    <source>
        <dbReference type="ARBA" id="ARBA00021582"/>
    </source>
</evidence>
<evidence type="ECO:0000256" key="7">
    <source>
        <dbReference type="ARBA" id="ARBA00048126"/>
    </source>
</evidence>
<comment type="caution">
    <text evidence="11">The sequence shown here is derived from an EMBL/GenBank/DDBJ whole genome shotgun (WGS) entry which is preliminary data.</text>
</comment>
<dbReference type="RefSeq" id="WP_200311426.1">
    <property type="nucleotide sequence ID" value="NZ_JAENIM010000039.1"/>
</dbReference>
<dbReference type="InterPro" id="IPR006236">
    <property type="entry name" value="PGDH"/>
</dbReference>
<accession>A0A8J7MEW5</accession>
<dbReference type="InterPro" id="IPR036291">
    <property type="entry name" value="NAD(P)-bd_dom_sf"/>
</dbReference>